<evidence type="ECO:0000256" key="6">
    <source>
        <dbReference type="RuleBase" id="RU003983"/>
    </source>
</evidence>
<dbReference type="Pfam" id="PF23368">
    <property type="entry name" value="DUF7092"/>
    <property type="match status" value="1"/>
</dbReference>
<dbReference type="Proteomes" id="UP000009144">
    <property type="component" value="Chromosome"/>
</dbReference>
<dbReference type="GO" id="GO:0051603">
    <property type="term" value="P:proteolysis involved in protein catabolic process"/>
    <property type="evidence" value="ECO:0007669"/>
    <property type="project" value="TreeGrafter"/>
</dbReference>
<organism evidence="9 10">
    <name type="scientific">Methylophaga nitratireducenticrescens</name>
    <dbReference type="NCBI Taxonomy" id="754476"/>
    <lineage>
        <taxon>Bacteria</taxon>
        <taxon>Pseudomonadati</taxon>
        <taxon>Pseudomonadota</taxon>
        <taxon>Gammaproteobacteria</taxon>
        <taxon>Thiotrichales</taxon>
        <taxon>Piscirickettsiaceae</taxon>
        <taxon>Methylophaga</taxon>
    </lineage>
</organism>
<evidence type="ECO:0000256" key="1">
    <source>
        <dbReference type="ARBA" id="ARBA00022670"/>
    </source>
</evidence>
<evidence type="ECO:0000313" key="9">
    <source>
        <dbReference type="EMBL" id="AFI83406.1"/>
    </source>
</evidence>
<keyword evidence="10" id="KW-1185">Reference proteome</keyword>
<gene>
    <name evidence="9" type="ordered locus">Q7A_560</name>
</gene>
<dbReference type="GO" id="GO:0046872">
    <property type="term" value="F:metal ion binding"/>
    <property type="evidence" value="ECO:0007669"/>
    <property type="project" value="UniProtKB-KW"/>
</dbReference>
<dbReference type="PANTHER" id="PTHR22726">
    <property type="entry name" value="METALLOENDOPEPTIDASE OMA1"/>
    <property type="match status" value="1"/>
</dbReference>
<evidence type="ECO:0000256" key="4">
    <source>
        <dbReference type="ARBA" id="ARBA00022833"/>
    </source>
</evidence>
<evidence type="ECO:0000259" key="8">
    <source>
        <dbReference type="Pfam" id="PF23368"/>
    </source>
</evidence>
<keyword evidence="2" id="KW-0479">Metal-binding</keyword>
<evidence type="ECO:0000313" key="10">
    <source>
        <dbReference type="Proteomes" id="UP000009144"/>
    </source>
</evidence>
<evidence type="ECO:0000256" key="2">
    <source>
        <dbReference type="ARBA" id="ARBA00022723"/>
    </source>
</evidence>
<dbReference type="OrthoDB" id="9810445at2"/>
<dbReference type="PATRIC" id="fig|754476.3.peg.551"/>
<keyword evidence="1 6" id="KW-0645">Protease</keyword>
<feature type="domain" description="Peptidase M48" evidence="7">
    <location>
        <begin position="199"/>
        <end position="380"/>
    </location>
</feature>
<dbReference type="InterPro" id="IPR055518">
    <property type="entry name" value="DUF7092"/>
</dbReference>
<dbReference type="AlphaFoldDB" id="I1XG87"/>
<sequence>MQPLWQRVRIDGLWYEEGVSRQRAAFLRHISEQDIEVVDRSDGTQLACCSLNDLKISSRLGNTSRQLYFQQGQKFESLDNEAIDQLLIAKGHGFSRFIHLLESRWQLVFLALILFVGFGYAMMQYGVPAAAKKMAFWLPSTISDKAANHTLRLLDETVLSPSELPQQQQDMLLAKFQSFTEQPDTPINIQFRHGGNFGANAFALPDGTIVFTDELVKLAERPEELMAVLLHEIGHVAHRHGTQSVMQSSLLVVMAMAFVGDTSGIAELFMGMPIVMMQNAYSRDFEREADRFALRYMHSNQIAGFHLADLLDRIELNIRCRAYFSLHAEDNLQSSLCETPGGLQQAQQKGWLIRQATEGTGWQSYLDSHPDNAERRAMLVNEVAE</sequence>
<dbReference type="KEGG" id="mej:Q7A_560"/>
<dbReference type="GO" id="GO:0004222">
    <property type="term" value="F:metalloendopeptidase activity"/>
    <property type="evidence" value="ECO:0007669"/>
    <property type="project" value="InterPro"/>
</dbReference>
<dbReference type="Pfam" id="PF01435">
    <property type="entry name" value="Peptidase_M48"/>
    <property type="match status" value="1"/>
</dbReference>
<feature type="domain" description="DUF7092" evidence="8">
    <location>
        <begin position="10"/>
        <end position="87"/>
    </location>
</feature>
<comment type="cofactor">
    <cofactor evidence="6">
        <name>Zn(2+)</name>
        <dbReference type="ChEBI" id="CHEBI:29105"/>
    </cofactor>
    <text evidence="6">Binds 1 zinc ion per subunit.</text>
</comment>
<name>I1XG87_METNJ</name>
<reference evidence="9 10" key="1">
    <citation type="journal article" date="2012" name="J. Bacteriol.">
        <title>Complete genome sequences of Methylophaga sp. strain JAM1 and Methylophaga sp. strain JAM7.</title>
        <authorList>
            <person name="Villeneuve C."/>
            <person name="Martineau C."/>
            <person name="Mauffrey F."/>
            <person name="Villemur R."/>
        </authorList>
    </citation>
    <scope>NUCLEOTIDE SEQUENCE [LARGE SCALE GENOMIC DNA]</scope>
    <source>
        <strain evidence="9 10">JAM1</strain>
    </source>
</reference>
<dbReference type="STRING" id="754476.Q7A_560"/>
<dbReference type="EMBL" id="CP003390">
    <property type="protein sequence ID" value="AFI83406.1"/>
    <property type="molecule type" value="Genomic_DNA"/>
</dbReference>
<reference evidence="9 10" key="2">
    <citation type="journal article" date="2013" name="Int. J. Syst. Evol. Microbiol.">
        <title>Methylophaga nitratireducenticrescens sp. nov. and Methylophaga frappieri sp. nov., isolated from the biofilm of the methanol-fed denitrification system treating the seawater at the Montreal Biodome.</title>
        <authorList>
            <person name="Villeneuve C."/>
            <person name="Martineau C."/>
            <person name="Mauffrey F."/>
            <person name="Villemur R."/>
        </authorList>
    </citation>
    <scope>NUCLEOTIDE SEQUENCE [LARGE SCALE GENOMIC DNA]</scope>
    <source>
        <strain evidence="9 10">JAM1</strain>
    </source>
</reference>
<dbReference type="Gene3D" id="3.30.2010.10">
    <property type="entry name" value="Metalloproteases ('zincins'), catalytic domain"/>
    <property type="match status" value="1"/>
</dbReference>
<evidence type="ECO:0000256" key="5">
    <source>
        <dbReference type="ARBA" id="ARBA00023049"/>
    </source>
</evidence>
<dbReference type="GO" id="GO:0016020">
    <property type="term" value="C:membrane"/>
    <property type="evidence" value="ECO:0007669"/>
    <property type="project" value="TreeGrafter"/>
</dbReference>
<proteinExistence type="inferred from homology"/>
<protein>
    <submittedName>
        <fullName evidence="9">Zn-dependent protease</fullName>
    </submittedName>
</protein>
<keyword evidence="5 6" id="KW-0482">Metalloprotease</keyword>
<dbReference type="InterPro" id="IPR001915">
    <property type="entry name" value="Peptidase_M48"/>
</dbReference>
<evidence type="ECO:0000259" key="7">
    <source>
        <dbReference type="Pfam" id="PF01435"/>
    </source>
</evidence>
<keyword evidence="3 6" id="KW-0378">Hydrolase</keyword>
<dbReference type="PANTHER" id="PTHR22726:SF1">
    <property type="entry name" value="METALLOENDOPEPTIDASE OMA1, MITOCHONDRIAL"/>
    <property type="match status" value="1"/>
</dbReference>
<keyword evidence="4 6" id="KW-0862">Zinc</keyword>
<dbReference type="CDD" id="cd07332">
    <property type="entry name" value="M48C_Oma1_like"/>
    <property type="match status" value="1"/>
</dbReference>
<dbReference type="HOGENOM" id="CLU_029002_0_1_6"/>
<comment type="similarity">
    <text evidence="6">Belongs to the peptidase M48 family.</text>
</comment>
<dbReference type="RefSeq" id="WP_014705781.1">
    <property type="nucleotide sequence ID" value="NC_017857.3"/>
</dbReference>
<accession>I1XG87</accession>
<dbReference type="eggNOG" id="COG0501">
    <property type="taxonomic scope" value="Bacteria"/>
</dbReference>
<evidence type="ECO:0000256" key="3">
    <source>
        <dbReference type="ARBA" id="ARBA00022801"/>
    </source>
</evidence>
<dbReference type="InterPro" id="IPR051156">
    <property type="entry name" value="Mito/Outer_Membr_Metalloprot"/>
</dbReference>